<evidence type="ECO:0000259" key="10">
    <source>
        <dbReference type="Pfam" id="PF13359"/>
    </source>
</evidence>
<comment type="caution">
    <text evidence="11">The sequence shown here is derived from an EMBL/GenBank/DDBJ whole genome shotgun (WGS) entry which is preliminary data.</text>
</comment>
<keyword evidence="6" id="KW-0378">Hydrolase</keyword>
<dbReference type="GO" id="GO:0016787">
    <property type="term" value="F:hydrolase activity"/>
    <property type="evidence" value="ECO:0007669"/>
    <property type="project" value="UniProtKB-KW"/>
</dbReference>
<feature type="region of interest" description="Disordered" evidence="8">
    <location>
        <begin position="98"/>
        <end position="220"/>
    </location>
</feature>
<proteinExistence type="inferred from homology"/>
<evidence type="ECO:0000256" key="5">
    <source>
        <dbReference type="ARBA" id="ARBA00022723"/>
    </source>
</evidence>
<evidence type="ECO:0000313" key="11">
    <source>
        <dbReference type="EMBL" id="KAL3684118.1"/>
    </source>
</evidence>
<evidence type="ECO:0000256" key="2">
    <source>
        <dbReference type="ARBA" id="ARBA00004123"/>
    </source>
</evidence>
<feature type="domain" description="DDE Tnp4" evidence="10">
    <location>
        <begin position="427"/>
        <end position="591"/>
    </location>
</feature>
<evidence type="ECO:0000256" key="6">
    <source>
        <dbReference type="ARBA" id="ARBA00022801"/>
    </source>
</evidence>
<evidence type="ECO:0000256" key="9">
    <source>
        <dbReference type="SAM" id="Phobius"/>
    </source>
</evidence>
<keyword evidence="9" id="KW-1133">Transmembrane helix</keyword>
<dbReference type="InterPro" id="IPR045249">
    <property type="entry name" value="HARBI1-like"/>
</dbReference>
<dbReference type="PANTHER" id="PTHR22930:SF287">
    <property type="entry name" value="NUCLEASE HARBI1 ISOFORM X1"/>
    <property type="match status" value="1"/>
</dbReference>
<keyword evidence="7" id="KW-0539">Nucleus</keyword>
<dbReference type="AlphaFoldDB" id="A0ABD3GYB3"/>
<feature type="region of interest" description="Disordered" evidence="8">
    <location>
        <begin position="1"/>
        <end position="21"/>
    </location>
</feature>
<evidence type="ECO:0000256" key="8">
    <source>
        <dbReference type="SAM" id="MobiDB-lite"/>
    </source>
</evidence>
<evidence type="ECO:0000256" key="3">
    <source>
        <dbReference type="ARBA" id="ARBA00006958"/>
    </source>
</evidence>
<organism evidence="11 12">
    <name type="scientific">Riccia sorocarpa</name>
    <dbReference type="NCBI Taxonomy" id="122646"/>
    <lineage>
        <taxon>Eukaryota</taxon>
        <taxon>Viridiplantae</taxon>
        <taxon>Streptophyta</taxon>
        <taxon>Embryophyta</taxon>
        <taxon>Marchantiophyta</taxon>
        <taxon>Marchantiopsida</taxon>
        <taxon>Marchantiidae</taxon>
        <taxon>Marchantiales</taxon>
        <taxon>Ricciaceae</taxon>
        <taxon>Riccia</taxon>
    </lineage>
</organism>
<evidence type="ECO:0000313" key="12">
    <source>
        <dbReference type="Proteomes" id="UP001633002"/>
    </source>
</evidence>
<dbReference type="InterPro" id="IPR027806">
    <property type="entry name" value="HARBI1_dom"/>
</dbReference>
<keyword evidence="12" id="KW-1185">Reference proteome</keyword>
<evidence type="ECO:0000256" key="1">
    <source>
        <dbReference type="ARBA" id="ARBA00001968"/>
    </source>
</evidence>
<accession>A0ABD3GYB3</accession>
<comment type="subcellular location">
    <subcellularLocation>
        <location evidence="2">Nucleus</location>
    </subcellularLocation>
</comment>
<dbReference type="EMBL" id="JBJQOH010000006">
    <property type="protein sequence ID" value="KAL3684118.1"/>
    <property type="molecule type" value="Genomic_DNA"/>
</dbReference>
<dbReference type="PANTHER" id="PTHR22930">
    <property type="match status" value="1"/>
</dbReference>
<feature type="transmembrane region" description="Helical" evidence="9">
    <location>
        <begin position="224"/>
        <end position="243"/>
    </location>
</feature>
<evidence type="ECO:0000256" key="4">
    <source>
        <dbReference type="ARBA" id="ARBA00022722"/>
    </source>
</evidence>
<feature type="compositionally biased region" description="Basic and acidic residues" evidence="8">
    <location>
        <begin position="613"/>
        <end position="624"/>
    </location>
</feature>
<dbReference type="GO" id="GO:0005634">
    <property type="term" value="C:nucleus"/>
    <property type="evidence" value="ECO:0007669"/>
    <property type="project" value="UniProtKB-SubCell"/>
</dbReference>
<keyword evidence="9" id="KW-0472">Membrane</keyword>
<keyword evidence="9" id="KW-0812">Transmembrane</keyword>
<feature type="region of interest" description="Disordered" evidence="8">
    <location>
        <begin position="606"/>
        <end position="627"/>
    </location>
</feature>
<feature type="compositionally biased region" description="Acidic residues" evidence="8">
    <location>
        <begin position="166"/>
        <end position="179"/>
    </location>
</feature>
<protein>
    <recommendedName>
        <fullName evidence="10">DDE Tnp4 domain-containing protein</fullName>
    </recommendedName>
</protein>
<keyword evidence="4" id="KW-0540">Nuclease</keyword>
<feature type="region of interest" description="Disordered" evidence="8">
    <location>
        <begin position="54"/>
        <end position="73"/>
    </location>
</feature>
<dbReference type="Pfam" id="PF13359">
    <property type="entry name" value="DDE_Tnp_4"/>
    <property type="match status" value="1"/>
</dbReference>
<keyword evidence="5" id="KW-0479">Metal-binding</keyword>
<reference evidence="11 12" key="1">
    <citation type="submission" date="2024-09" db="EMBL/GenBank/DDBJ databases">
        <title>Chromosome-scale assembly of Riccia sorocarpa.</title>
        <authorList>
            <person name="Paukszto L."/>
        </authorList>
    </citation>
    <scope>NUCLEOTIDE SEQUENCE [LARGE SCALE GENOMIC DNA]</scope>
    <source>
        <strain evidence="11">LP-2024</strain>
        <tissue evidence="11">Aerial parts of the thallus</tissue>
    </source>
</reference>
<dbReference type="GO" id="GO:0046872">
    <property type="term" value="F:metal ion binding"/>
    <property type="evidence" value="ECO:0007669"/>
    <property type="project" value="UniProtKB-KW"/>
</dbReference>
<evidence type="ECO:0000256" key="7">
    <source>
        <dbReference type="ARBA" id="ARBA00023242"/>
    </source>
</evidence>
<comment type="cofactor">
    <cofactor evidence="1">
        <name>a divalent metal cation</name>
        <dbReference type="ChEBI" id="CHEBI:60240"/>
    </cofactor>
</comment>
<name>A0ABD3GYB3_9MARC</name>
<dbReference type="Proteomes" id="UP001633002">
    <property type="component" value="Unassembled WGS sequence"/>
</dbReference>
<comment type="similarity">
    <text evidence="3">Belongs to the HARBI1 family.</text>
</comment>
<dbReference type="GO" id="GO:0004518">
    <property type="term" value="F:nuclease activity"/>
    <property type="evidence" value="ECO:0007669"/>
    <property type="project" value="UniProtKB-KW"/>
</dbReference>
<gene>
    <name evidence="11" type="ORF">R1sor_002140</name>
</gene>
<sequence>MESDGCTYPREVDPQSPGVEEDIIPVEDVAAALSPAGLKLLDFHGEVTPPPINAFPFDVNQHSHFDDEDEENVSNLPIPRAEDAQFKFSSLAVQPVSGNAAGEETDLSPDGGSTSYLPAKHHQGSDQVGRQPREDRGKANCSAPDDVSSSQFLSPECNEHSRVMSADEEGTSSPAEEDALASQSNSKDEGAICPTPLGQDLHSLDQEKEDEGQSTAARSRKRKLAVFAAAGAVIAIQTMLVAMPEIWQPLEDDESAEKVAYQEGLHSWFGALNRAAWLLSTANGAGDGGWWVKPRASVWFTTHLMSSNEDERWLAALRMRRKTFLWICNRLEIHVKKQDTRLRPSIPVMVRVGATIYRLVNGVDYYEVADKFGVGESSVQEIIQDCVPAIVKVFGHHVKWPTGEAMAEVSRSFQEKCGLPNCQGTIGSTHVEILNPTGPEARKYINRTGHFSIVLQAVADSSFSFLDIFCGLPERTYDTKVLRSSSLYRRVLAGEILAGPIQSINGRFQLRPYLLGGSNYPLHSWLMVPYSTSSPLSYSQQQFIRRHEQGNVYAQQAVAILKRVFRVLGLGIRGRLEMVPVIVHACCLLYNILIRRKELDVEAELEQMGPTSHVEDNEEGHSEPGDAFSQEIRNQLSEYLVKEYIQIFFGEDKQTVVFPGNHNAPTVSITVKVTNWLGANGTESQLSAL</sequence>